<keyword evidence="1" id="KW-0732">Signal</keyword>
<feature type="signal peptide" evidence="1">
    <location>
        <begin position="1"/>
        <end position="23"/>
    </location>
</feature>
<dbReference type="InterPro" id="IPR050553">
    <property type="entry name" value="Thioredoxin_ResA/DsbE_sf"/>
</dbReference>
<dbReference type="Gene3D" id="3.40.30.10">
    <property type="entry name" value="Glutaredoxin"/>
    <property type="match status" value="1"/>
</dbReference>
<dbReference type="PANTHER" id="PTHR42852">
    <property type="entry name" value="THIOL:DISULFIDE INTERCHANGE PROTEIN DSBE"/>
    <property type="match status" value="1"/>
</dbReference>
<evidence type="ECO:0000313" key="4">
    <source>
        <dbReference type="Proteomes" id="UP000635071"/>
    </source>
</evidence>
<evidence type="ECO:0000313" key="3">
    <source>
        <dbReference type="EMBL" id="GGE19136.1"/>
    </source>
</evidence>
<dbReference type="PROSITE" id="PS51352">
    <property type="entry name" value="THIOREDOXIN_2"/>
    <property type="match status" value="1"/>
</dbReference>
<protein>
    <recommendedName>
        <fullName evidence="2">Thioredoxin domain-containing protein</fullName>
    </recommendedName>
</protein>
<evidence type="ECO:0000259" key="2">
    <source>
        <dbReference type="PROSITE" id="PS51352"/>
    </source>
</evidence>
<proteinExistence type="predicted"/>
<dbReference type="InterPro" id="IPR036249">
    <property type="entry name" value="Thioredoxin-like_sf"/>
</dbReference>
<dbReference type="Pfam" id="PF08534">
    <property type="entry name" value="Redoxin"/>
    <property type="match status" value="1"/>
</dbReference>
<dbReference type="CDD" id="cd02966">
    <property type="entry name" value="TlpA_like_family"/>
    <property type="match status" value="1"/>
</dbReference>
<feature type="chain" id="PRO_5036811214" description="Thioredoxin domain-containing protein" evidence="1">
    <location>
        <begin position="24"/>
        <end position="186"/>
    </location>
</feature>
<sequence length="186" mass="19557">MGVEIARLLLAASLLATCAACDAADKGKPAAPQAKPAAGPQAKQVINAIDRSHAGTPAPAVVFEKRGGGKTSLADFRGKKVLVNLWATWCAPCIAEMPELDALAAAKVVTVLPLSQDMEGWKAVDGFFKPGRFKTLVPMLDQPGSFAERIGARGLPVSVLYDEKGREVWRVSGTLKWGSAGVRGSF</sequence>
<keyword evidence="4" id="KW-1185">Reference proteome</keyword>
<comment type="caution">
    <text evidence="3">The sequence shown here is derived from an EMBL/GenBank/DDBJ whole genome shotgun (WGS) entry which is preliminary data.</text>
</comment>
<reference evidence="3" key="1">
    <citation type="journal article" date="2014" name="Int. J. Syst. Evol. Microbiol.">
        <title>Complete genome sequence of Corynebacterium casei LMG S-19264T (=DSM 44701T), isolated from a smear-ripened cheese.</title>
        <authorList>
            <consortium name="US DOE Joint Genome Institute (JGI-PGF)"/>
            <person name="Walter F."/>
            <person name="Albersmeier A."/>
            <person name="Kalinowski J."/>
            <person name="Ruckert C."/>
        </authorList>
    </citation>
    <scope>NUCLEOTIDE SEQUENCE</scope>
    <source>
        <strain evidence="3">CGMCC 1.15519</strain>
    </source>
</reference>
<dbReference type="InterPro" id="IPR013740">
    <property type="entry name" value="Redoxin"/>
</dbReference>
<dbReference type="SUPFAM" id="SSF52833">
    <property type="entry name" value="Thioredoxin-like"/>
    <property type="match status" value="1"/>
</dbReference>
<dbReference type="RefSeq" id="WP_188763622.1">
    <property type="nucleotide sequence ID" value="NZ_BMJM01000011.1"/>
</dbReference>
<gene>
    <name evidence="3" type="ORF">GCM10011529_27070</name>
</gene>
<accession>A0A916ZYH7</accession>
<dbReference type="GO" id="GO:0016491">
    <property type="term" value="F:oxidoreductase activity"/>
    <property type="evidence" value="ECO:0007669"/>
    <property type="project" value="InterPro"/>
</dbReference>
<dbReference type="AlphaFoldDB" id="A0A916ZYH7"/>
<dbReference type="Proteomes" id="UP000635071">
    <property type="component" value="Unassembled WGS sequence"/>
</dbReference>
<dbReference type="PANTHER" id="PTHR42852:SF13">
    <property type="entry name" value="PROTEIN DIPZ"/>
    <property type="match status" value="1"/>
</dbReference>
<organism evidence="3 4">
    <name type="scientific">Sandarakinorhabdus glacialis</name>
    <dbReference type="NCBI Taxonomy" id="1614636"/>
    <lineage>
        <taxon>Bacteria</taxon>
        <taxon>Pseudomonadati</taxon>
        <taxon>Pseudomonadota</taxon>
        <taxon>Alphaproteobacteria</taxon>
        <taxon>Sphingomonadales</taxon>
        <taxon>Sphingosinicellaceae</taxon>
        <taxon>Sandarakinorhabdus</taxon>
    </lineage>
</organism>
<dbReference type="EMBL" id="BMJM01000011">
    <property type="protein sequence ID" value="GGE19136.1"/>
    <property type="molecule type" value="Genomic_DNA"/>
</dbReference>
<dbReference type="InterPro" id="IPR013766">
    <property type="entry name" value="Thioredoxin_domain"/>
</dbReference>
<reference evidence="3" key="2">
    <citation type="submission" date="2020-09" db="EMBL/GenBank/DDBJ databases">
        <authorList>
            <person name="Sun Q."/>
            <person name="Zhou Y."/>
        </authorList>
    </citation>
    <scope>NUCLEOTIDE SEQUENCE</scope>
    <source>
        <strain evidence="3">CGMCC 1.15519</strain>
    </source>
</reference>
<feature type="domain" description="Thioredoxin" evidence="2">
    <location>
        <begin position="52"/>
        <end position="186"/>
    </location>
</feature>
<name>A0A916ZYH7_9SPHN</name>
<evidence type="ECO:0000256" key="1">
    <source>
        <dbReference type="SAM" id="SignalP"/>
    </source>
</evidence>